<accession>A0ABD2YD64</accession>
<evidence type="ECO:0000313" key="1">
    <source>
        <dbReference type="EMBL" id="KAL3504079.1"/>
    </source>
</evidence>
<comment type="caution">
    <text evidence="1">The sequence shown here is derived from an EMBL/GenBank/DDBJ whole genome shotgun (WGS) entry which is preliminary data.</text>
</comment>
<keyword evidence="2" id="KW-1185">Reference proteome</keyword>
<dbReference type="AlphaFoldDB" id="A0ABD2YD64"/>
<sequence>MICSGLFYIDKAIGAAVEYYDAQMLLLAEGKLGKLFQVDMNTTNSVIGRCASSSSDLTFPGLENKLREIEGNASKEELEPG</sequence>
<reference evidence="1 2" key="1">
    <citation type="submission" date="2024-11" db="EMBL/GenBank/DDBJ databases">
        <title>A near-complete genome assembly of Cinchona calisaya.</title>
        <authorList>
            <person name="Lian D.C."/>
            <person name="Zhao X.W."/>
            <person name="Wei L."/>
        </authorList>
    </citation>
    <scope>NUCLEOTIDE SEQUENCE [LARGE SCALE GENOMIC DNA]</scope>
    <source>
        <tissue evidence="1">Nenye</tissue>
    </source>
</reference>
<name>A0ABD2YD64_9GENT</name>
<evidence type="ECO:0000313" key="2">
    <source>
        <dbReference type="Proteomes" id="UP001630127"/>
    </source>
</evidence>
<gene>
    <name evidence="1" type="ORF">ACH5RR_033920</name>
</gene>
<organism evidence="1 2">
    <name type="scientific">Cinchona calisaya</name>
    <dbReference type="NCBI Taxonomy" id="153742"/>
    <lineage>
        <taxon>Eukaryota</taxon>
        <taxon>Viridiplantae</taxon>
        <taxon>Streptophyta</taxon>
        <taxon>Embryophyta</taxon>
        <taxon>Tracheophyta</taxon>
        <taxon>Spermatophyta</taxon>
        <taxon>Magnoliopsida</taxon>
        <taxon>eudicotyledons</taxon>
        <taxon>Gunneridae</taxon>
        <taxon>Pentapetalae</taxon>
        <taxon>asterids</taxon>
        <taxon>lamiids</taxon>
        <taxon>Gentianales</taxon>
        <taxon>Rubiaceae</taxon>
        <taxon>Cinchonoideae</taxon>
        <taxon>Cinchoneae</taxon>
        <taxon>Cinchona</taxon>
    </lineage>
</organism>
<dbReference type="Proteomes" id="UP001630127">
    <property type="component" value="Unassembled WGS sequence"/>
</dbReference>
<protein>
    <submittedName>
        <fullName evidence="1">Uncharacterized protein</fullName>
    </submittedName>
</protein>
<dbReference type="EMBL" id="JBJUIK010000014">
    <property type="protein sequence ID" value="KAL3504079.1"/>
    <property type="molecule type" value="Genomic_DNA"/>
</dbReference>
<proteinExistence type="predicted"/>